<proteinExistence type="predicted"/>
<organism evidence="1 2">
    <name type="scientific">Thalassotalea mangrovi</name>
    <dbReference type="NCBI Taxonomy" id="2572245"/>
    <lineage>
        <taxon>Bacteria</taxon>
        <taxon>Pseudomonadati</taxon>
        <taxon>Pseudomonadota</taxon>
        <taxon>Gammaproteobacteria</taxon>
        <taxon>Alteromonadales</taxon>
        <taxon>Colwelliaceae</taxon>
        <taxon>Thalassotalea</taxon>
    </lineage>
</organism>
<dbReference type="Proteomes" id="UP000307999">
    <property type="component" value="Unassembled WGS sequence"/>
</dbReference>
<reference evidence="1 2" key="1">
    <citation type="submission" date="2019-04" db="EMBL/GenBank/DDBJ databases">
        <title>Thalassotalea guangxiensis sp. nov., isolated from sediment of the coastal wetland.</title>
        <authorList>
            <person name="Zheng S."/>
            <person name="Zhang D."/>
        </authorList>
    </citation>
    <scope>NUCLEOTIDE SEQUENCE [LARGE SCALE GENOMIC DNA]</scope>
    <source>
        <strain evidence="1 2">ZS-4</strain>
    </source>
</reference>
<sequence length="137" mass="15515">MSIQQLRLSVQGTLLSAPELSVLGRNFQTQDDKLAELAEAFIDNSIRNMSENSGGNFESLFGAAIRSISTINREVDNIIEYLSGEYEREHFLMCLRTKIRIREGKDPLQRFLALKDSMPVSQRTDELVDSLYGGLRD</sequence>
<gene>
    <name evidence="1" type="ORF">E8M12_14760</name>
</gene>
<dbReference type="AlphaFoldDB" id="A0A4U1B271"/>
<accession>A0A4U1B271</accession>
<evidence type="ECO:0000313" key="1">
    <source>
        <dbReference type="EMBL" id="TKB43553.1"/>
    </source>
</evidence>
<comment type="caution">
    <text evidence="1">The sequence shown here is derived from an EMBL/GenBank/DDBJ whole genome shotgun (WGS) entry which is preliminary data.</text>
</comment>
<protein>
    <submittedName>
        <fullName evidence="1">Uncharacterized protein</fullName>
    </submittedName>
</protein>
<keyword evidence="2" id="KW-1185">Reference proteome</keyword>
<dbReference type="RefSeq" id="WP_136737031.1">
    <property type="nucleotide sequence ID" value="NZ_SWDB01000037.1"/>
</dbReference>
<evidence type="ECO:0000313" key="2">
    <source>
        <dbReference type="Proteomes" id="UP000307999"/>
    </source>
</evidence>
<name>A0A4U1B271_9GAMM</name>
<dbReference type="EMBL" id="SWDB01000037">
    <property type="protein sequence ID" value="TKB43553.1"/>
    <property type="molecule type" value="Genomic_DNA"/>
</dbReference>